<comment type="caution">
    <text evidence="1">The sequence shown here is derived from an EMBL/GenBank/DDBJ whole genome shotgun (WGS) entry which is preliminary data.</text>
</comment>
<protein>
    <submittedName>
        <fullName evidence="1">Uncharacterized protein</fullName>
    </submittedName>
</protein>
<sequence length="152" mass="16954">MDCRAASTDLFVEYFAEIDLPAVLAAMGAQLTLVMPVNHEADSVDQVQRLADQFGKQSGYVVVRNAAHSDSFALFESSEVRAQLKDKLGGREIAMARLQDWLVEMLNAENVTITAAVKHAAFSLLDRQRLQTWQRKLYGEIESVTELLLPTK</sequence>
<dbReference type="EMBL" id="VSSQ01045420">
    <property type="protein sequence ID" value="MPM99317.1"/>
    <property type="molecule type" value="Genomic_DNA"/>
</dbReference>
<organism evidence="1">
    <name type="scientific">bioreactor metagenome</name>
    <dbReference type="NCBI Taxonomy" id="1076179"/>
    <lineage>
        <taxon>unclassified sequences</taxon>
        <taxon>metagenomes</taxon>
        <taxon>ecological metagenomes</taxon>
    </lineage>
</organism>
<gene>
    <name evidence="1" type="ORF">SDC9_146508</name>
</gene>
<reference evidence="1" key="1">
    <citation type="submission" date="2019-08" db="EMBL/GenBank/DDBJ databases">
        <authorList>
            <person name="Kucharzyk K."/>
            <person name="Murdoch R.W."/>
            <person name="Higgins S."/>
            <person name="Loffler F."/>
        </authorList>
    </citation>
    <scope>NUCLEOTIDE SEQUENCE</scope>
</reference>
<proteinExistence type="predicted"/>
<accession>A0A645EBF9</accession>
<name>A0A645EBF9_9ZZZZ</name>
<dbReference type="AlphaFoldDB" id="A0A645EBF9"/>
<evidence type="ECO:0000313" key="1">
    <source>
        <dbReference type="EMBL" id="MPM99317.1"/>
    </source>
</evidence>